<reference evidence="3 4" key="2">
    <citation type="journal article" date="2023" name="Mol. Biol. Evol.">
        <title>Genomics of Secondarily Temperate Adaptation in the Only Non-Antarctic Icefish.</title>
        <authorList>
            <person name="Rivera-Colon A.G."/>
            <person name="Rayamajhi N."/>
            <person name="Minhas B.F."/>
            <person name="Madrigal G."/>
            <person name="Bilyk K.T."/>
            <person name="Yoon V."/>
            <person name="Hune M."/>
            <person name="Gregory S."/>
            <person name="Cheng C.H.C."/>
            <person name="Catchen J.M."/>
        </authorList>
    </citation>
    <scope>NUCLEOTIDE SEQUENCE [LARGE SCALE GENOMIC DNA]</scope>
    <source>
        <strain evidence="3">JMC-PN-2008</strain>
    </source>
</reference>
<comment type="caution">
    <text evidence="3">The sequence shown here is derived from an EMBL/GenBank/DDBJ whole genome shotgun (WGS) entry which is preliminary data.</text>
</comment>
<feature type="transmembrane region" description="Helical" evidence="2">
    <location>
        <begin position="30"/>
        <end position="50"/>
    </location>
</feature>
<dbReference type="AlphaFoldDB" id="A0AAN7XXG7"/>
<dbReference type="Proteomes" id="UP001346869">
    <property type="component" value="Unassembled WGS sequence"/>
</dbReference>
<evidence type="ECO:0000256" key="2">
    <source>
        <dbReference type="SAM" id="Phobius"/>
    </source>
</evidence>
<evidence type="ECO:0000313" key="3">
    <source>
        <dbReference type="EMBL" id="KAK5869107.1"/>
    </source>
</evidence>
<reference evidence="3 4" key="1">
    <citation type="journal article" date="2023" name="Genes (Basel)">
        <title>Chromosome-Level Genome Assembly and Circadian Gene Repertoire of the Patagonia Blennie Eleginops maclovinus-The Closest Ancestral Proxy of Antarctic Cryonotothenioids.</title>
        <authorList>
            <person name="Cheng C.C."/>
            <person name="Rivera-Colon A.G."/>
            <person name="Minhas B.F."/>
            <person name="Wilson L."/>
            <person name="Rayamajhi N."/>
            <person name="Vargas-Chacoff L."/>
            <person name="Catchen J.M."/>
        </authorList>
    </citation>
    <scope>NUCLEOTIDE SEQUENCE [LARGE SCALE GENOMIC DNA]</scope>
    <source>
        <strain evidence="3">JMC-PN-2008</strain>
    </source>
</reference>
<evidence type="ECO:0000256" key="1">
    <source>
        <dbReference type="SAM" id="MobiDB-lite"/>
    </source>
</evidence>
<feature type="compositionally biased region" description="Polar residues" evidence="1">
    <location>
        <begin position="118"/>
        <end position="130"/>
    </location>
</feature>
<keyword evidence="2" id="KW-0812">Transmembrane</keyword>
<feature type="compositionally biased region" description="Polar residues" evidence="1">
    <location>
        <begin position="157"/>
        <end position="181"/>
    </location>
</feature>
<keyword evidence="2" id="KW-0472">Membrane</keyword>
<dbReference type="EMBL" id="JAUZQC010000007">
    <property type="protein sequence ID" value="KAK5869107.1"/>
    <property type="molecule type" value="Genomic_DNA"/>
</dbReference>
<keyword evidence="4" id="KW-1185">Reference proteome</keyword>
<protein>
    <submittedName>
        <fullName evidence="3">Uncharacterized protein</fullName>
    </submittedName>
</protein>
<gene>
    <name evidence="3" type="ORF">PBY51_010065</name>
</gene>
<name>A0AAN7XXG7_ELEMC</name>
<accession>A0AAN7XXG7</accession>
<feature type="region of interest" description="Disordered" evidence="1">
    <location>
        <begin position="111"/>
        <end position="194"/>
    </location>
</feature>
<evidence type="ECO:0000313" key="4">
    <source>
        <dbReference type="Proteomes" id="UP001346869"/>
    </source>
</evidence>
<proteinExistence type="predicted"/>
<keyword evidence="2" id="KW-1133">Transmembrane helix</keyword>
<sequence>MTTMKKSIIYITNADQVNKSKNQVPHGKTVAGLIGGALLLMMVGFLVIFIKKRKLQKQQITTGDWAGPSPFLEDGAENGQITLRSPSRISISSFLPQRLSKRLSLLQETDEELEDMTRGTTFGNQGSSFGQEGDDIQESNGVAVPEIKSTGDPPKTVENSVSETKNTPNKDNNSDVAIQNQEHVEDPPTPPETD</sequence>
<organism evidence="3 4">
    <name type="scientific">Eleginops maclovinus</name>
    <name type="common">Patagonian blennie</name>
    <name type="synonym">Eleginus maclovinus</name>
    <dbReference type="NCBI Taxonomy" id="56733"/>
    <lineage>
        <taxon>Eukaryota</taxon>
        <taxon>Metazoa</taxon>
        <taxon>Chordata</taxon>
        <taxon>Craniata</taxon>
        <taxon>Vertebrata</taxon>
        <taxon>Euteleostomi</taxon>
        <taxon>Actinopterygii</taxon>
        <taxon>Neopterygii</taxon>
        <taxon>Teleostei</taxon>
        <taxon>Neoteleostei</taxon>
        <taxon>Acanthomorphata</taxon>
        <taxon>Eupercaria</taxon>
        <taxon>Perciformes</taxon>
        <taxon>Notothenioidei</taxon>
        <taxon>Eleginopidae</taxon>
        <taxon>Eleginops</taxon>
    </lineage>
</organism>